<reference evidence="2" key="1">
    <citation type="submission" date="2020-04" db="EMBL/GenBank/DDBJ databases">
        <authorList>
            <person name="Zhang T."/>
        </authorList>
    </citation>
    <scope>NUCLEOTIDE SEQUENCE</scope>
    <source>
        <strain evidence="2">HKST-UBA11</strain>
    </source>
</reference>
<gene>
    <name evidence="2" type="ORF">KC717_02265</name>
</gene>
<accession>A0A955RKH5</accession>
<organism evidence="2 3">
    <name type="scientific">Candidatus Dojkabacteria bacterium</name>
    <dbReference type="NCBI Taxonomy" id="2099670"/>
    <lineage>
        <taxon>Bacteria</taxon>
        <taxon>Candidatus Dojkabacteria</taxon>
    </lineage>
</organism>
<evidence type="ECO:0000313" key="3">
    <source>
        <dbReference type="Proteomes" id="UP000754563"/>
    </source>
</evidence>
<keyword evidence="1" id="KW-0472">Membrane</keyword>
<dbReference type="EMBL" id="JAGQLH010000020">
    <property type="protein sequence ID" value="MCA9385452.1"/>
    <property type="molecule type" value="Genomic_DNA"/>
</dbReference>
<keyword evidence="1" id="KW-1133">Transmembrane helix</keyword>
<comment type="caution">
    <text evidence="2">The sequence shown here is derived from an EMBL/GenBank/DDBJ whole genome shotgun (WGS) entry which is preliminary data.</text>
</comment>
<protein>
    <submittedName>
        <fullName evidence="2">Uncharacterized protein</fullName>
    </submittedName>
</protein>
<feature type="transmembrane region" description="Helical" evidence="1">
    <location>
        <begin position="9"/>
        <end position="33"/>
    </location>
</feature>
<reference evidence="2" key="2">
    <citation type="journal article" date="2021" name="Microbiome">
        <title>Successional dynamics and alternative stable states in a saline activated sludge microbial community over 9 years.</title>
        <authorList>
            <person name="Wang Y."/>
            <person name="Ye J."/>
            <person name="Ju F."/>
            <person name="Liu L."/>
            <person name="Boyd J.A."/>
            <person name="Deng Y."/>
            <person name="Parks D.H."/>
            <person name="Jiang X."/>
            <person name="Yin X."/>
            <person name="Woodcroft B.J."/>
            <person name="Tyson G.W."/>
            <person name="Hugenholtz P."/>
            <person name="Polz M.F."/>
            <person name="Zhang T."/>
        </authorList>
    </citation>
    <scope>NUCLEOTIDE SEQUENCE</scope>
    <source>
        <strain evidence="2">HKST-UBA11</strain>
    </source>
</reference>
<feature type="transmembrane region" description="Helical" evidence="1">
    <location>
        <begin position="102"/>
        <end position="127"/>
    </location>
</feature>
<feature type="transmembrane region" description="Helical" evidence="1">
    <location>
        <begin position="39"/>
        <end position="60"/>
    </location>
</feature>
<evidence type="ECO:0000256" key="1">
    <source>
        <dbReference type="SAM" id="Phobius"/>
    </source>
</evidence>
<name>A0A955RKH5_9BACT</name>
<keyword evidence="1" id="KW-0812">Transmembrane</keyword>
<sequence>MKKSSLVEYLLVAVVCLLFAIFAASYVGVYLQLSDYDSFALFLVLFFLPFFAITVAQEIYQGATKPSIFSYKGGQALLLHRILDHISQFLFKKTLDKLQGKLFASILMGGIFVLLLIIVIVLAGIIMKLL</sequence>
<proteinExistence type="predicted"/>
<dbReference type="AlphaFoldDB" id="A0A955RKH5"/>
<evidence type="ECO:0000313" key="2">
    <source>
        <dbReference type="EMBL" id="MCA9385452.1"/>
    </source>
</evidence>
<dbReference type="Proteomes" id="UP000754563">
    <property type="component" value="Unassembled WGS sequence"/>
</dbReference>